<sequence>MRLNSKQHTTSRCTSTALDVGRFALCILTGVLAVISLATASRVRRQDGILCSGNQFATNILRTIITANVEVIRRAEPIPLGDGDNLGVLKLKNGRAYNVHTVRPFGLVDSDCTSDDRWIRTVIPLAVDAPEFHFDWELPGRLAGGIFVLSFRKTRR</sequence>
<accession>A0A9J6G6E0</accession>
<comment type="caution">
    <text evidence="2">The sequence shown here is derived from an EMBL/GenBank/DDBJ whole genome shotgun (WGS) entry which is preliminary data.</text>
</comment>
<proteinExistence type="predicted"/>
<keyword evidence="1" id="KW-0472">Membrane</keyword>
<evidence type="ECO:0000256" key="1">
    <source>
        <dbReference type="SAM" id="Phobius"/>
    </source>
</evidence>
<dbReference type="OrthoDB" id="6490570at2759"/>
<evidence type="ECO:0000313" key="2">
    <source>
        <dbReference type="EMBL" id="KAH9370096.1"/>
    </source>
</evidence>
<reference evidence="2 3" key="1">
    <citation type="journal article" date="2020" name="Cell">
        <title>Large-Scale Comparative Analyses of Tick Genomes Elucidate Their Genetic Diversity and Vector Capacities.</title>
        <authorList>
            <consortium name="Tick Genome and Microbiome Consortium (TIGMIC)"/>
            <person name="Jia N."/>
            <person name="Wang J."/>
            <person name="Shi W."/>
            <person name="Du L."/>
            <person name="Sun Y."/>
            <person name="Zhan W."/>
            <person name="Jiang J.F."/>
            <person name="Wang Q."/>
            <person name="Zhang B."/>
            <person name="Ji P."/>
            <person name="Bell-Sakyi L."/>
            <person name="Cui X.M."/>
            <person name="Yuan T.T."/>
            <person name="Jiang B.G."/>
            <person name="Yang W.F."/>
            <person name="Lam T.T."/>
            <person name="Chang Q.C."/>
            <person name="Ding S.J."/>
            <person name="Wang X.J."/>
            <person name="Zhu J.G."/>
            <person name="Ruan X.D."/>
            <person name="Zhao L."/>
            <person name="Wei J.T."/>
            <person name="Ye R.Z."/>
            <person name="Que T.C."/>
            <person name="Du C.H."/>
            <person name="Zhou Y.H."/>
            <person name="Cheng J.X."/>
            <person name="Dai P.F."/>
            <person name="Guo W.B."/>
            <person name="Han X.H."/>
            <person name="Huang E.J."/>
            <person name="Li L.F."/>
            <person name="Wei W."/>
            <person name="Gao Y.C."/>
            <person name="Liu J.Z."/>
            <person name="Shao H.Z."/>
            <person name="Wang X."/>
            <person name="Wang C.C."/>
            <person name="Yang T.C."/>
            <person name="Huo Q.B."/>
            <person name="Li W."/>
            <person name="Chen H.Y."/>
            <person name="Chen S.E."/>
            <person name="Zhou L.G."/>
            <person name="Ni X.B."/>
            <person name="Tian J.H."/>
            <person name="Sheng Y."/>
            <person name="Liu T."/>
            <person name="Pan Y.S."/>
            <person name="Xia L.Y."/>
            <person name="Li J."/>
            <person name="Zhao F."/>
            <person name="Cao W.C."/>
        </authorList>
    </citation>
    <scope>NUCLEOTIDE SEQUENCE [LARGE SCALE GENOMIC DNA]</scope>
    <source>
        <strain evidence="2">HaeL-2018</strain>
    </source>
</reference>
<organism evidence="2 3">
    <name type="scientific">Haemaphysalis longicornis</name>
    <name type="common">Bush tick</name>
    <dbReference type="NCBI Taxonomy" id="44386"/>
    <lineage>
        <taxon>Eukaryota</taxon>
        <taxon>Metazoa</taxon>
        <taxon>Ecdysozoa</taxon>
        <taxon>Arthropoda</taxon>
        <taxon>Chelicerata</taxon>
        <taxon>Arachnida</taxon>
        <taxon>Acari</taxon>
        <taxon>Parasitiformes</taxon>
        <taxon>Ixodida</taxon>
        <taxon>Ixodoidea</taxon>
        <taxon>Ixodidae</taxon>
        <taxon>Haemaphysalinae</taxon>
        <taxon>Haemaphysalis</taxon>
    </lineage>
</organism>
<name>A0A9J6G6E0_HAELO</name>
<feature type="transmembrane region" description="Helical" evidence="1">
    <location>
        <begin position="20"/>
        <end position="40"/>
    </location>
</feature>
<evidence type="ECO:0000313" key="3">
    <source>
        <dbReference type="Proteomes" id="UP000821853"/>
    </source>
</evidence>
<keyword evidence="1" id="KW-1133">Transmembrane helix</keyword>
<protein>
    <submittedName>
        <fullName evidence="2">Uncharacterized protein</fullName>
    </submittedName>
</protein>
<dbReference type="Proteomes" id="UP000821853">
    <property type="component" value="Chromosome 3"/>
</dbReference>
<dbReference type="EMBL" id="JABSTR010000005">
    <property type="protein sequence ID" value="KAH9370096.1"/>
    <property type="molecule type" value="Genomic_DNA"/>
</dbReference>
<dbReference type="VEuPathDB" id="VectorBase:HLOH_062700"/>
<gene>
    <name evidence="2" type="ORF">HPB48_011263</name>
</gene>
<dbReference type="AlphaFoldDB" id="A0A9J6G6E0"/>
<keyword evidence="3" id="KW-1185">Reference proteome</keyword>
<keyword evidence="1" id="KW-0812">Transmembrane</keyword>